<evidence type="ECO:0000313" key="2">
    <source>
        <dbReference type="Proteomes" id="UP000050331"/>
    </source>
</evidence>
<dbReference type="Gene3D" id="2.40.128.20">
    <property type="match status" value="1"/>
</dbReference>
<evidence type="ECO:0008006" key="3">
    <source>
        <dbReference type="Google" id="ProtNLM"/>
    </source>
</evidence>
<dbReference type="Proteomes" id="UP000050331">
    <property type="component" value="Chromosome"/>
</dbReference>
<dbReference type="Pfam" id="PF09148">
    <property type="entry name" value="DUF1934"/>
    <property type="match status" value="1"/>
</dbReference>
<dbReference type="EMBL" id="CP013862">
    <property type="protein sequence ID" value="ALX49857.1"/>
    <property type="molecule type" value="Genomic_DNA"/>
</dbReference>
<reference evidence="1 2" key="1">
    <citation type="submission" date="2016-01" db="EMBL/GenBank/DDBJ databases">
        <title>Complete genome sequence of strain Lentibacillus amyloliquefaciens LAM0015T isolated from saline sediment.</title>
        <authorList>
            <person name="Wang J.-L."/>
            <person name="He M.-X."/>
        </authorList>
    </citation>
    <scope>NUCLEOTIDE SEQUENCE [LARGE SCALE GENOMIC DNA]</scope>
    <source>
        <strain evidence="1 2">LAM0015</strain>
    </source>
</reference>
<organism evidence="1 2">
    <name type="scientific">Lentibacillus amyloliquefaciens</name>
    <dbReference type="NCBI Taxonomy" id="1472767"/>
    <lineage>
        <taxon>Bacteria</taxon>
        <taxon>Bacillati</taxon>
        <taxon>Bacillota</taxon>
        <taxon>Bacilli</taxon>
        <taxon>Bacillales</taxon>
        <taxon>Bacillaceae</taxon>
        <taxon>Lentibacillus</taxon>
    </lineage>
</organism>
<sequence>MENNPKEVAVELKTAIDDNGEMEYNTVRATGQLFQKSRMDVLSYEETAEDGSPIKNMITIYSDRVAVKRTGLVNMHQHFRERKTSENVFQHPHGNIHMETFTNTITYQALSDNQKGMLIIDYVVKLNGQDERNHQLTLTIRHKEGL</sequence>
<dbReference type="RefSeq" id="WP_068446809.1">
    <property type="nucleotide sequence ID" value="NZ_CP013862.1"/>
</dbReference>
<proteinExistence type="predicted"/>
<dbReference type="InterPro" id="IPR015231">
    <property type="entry name" value="DUF1934"/>
</dbReference>
<dbReference type="KEGG" id="lao:AOX59_15530"/>
<dbReference type="SUPFAM" id="SSF50814">
    <property type="entry name" value="Lipocalins"/>
    <property type="match status" value="1"/>
</dbReference>
<keyword evidence="2" id="KW-1185">Reference proteome</keyword>
<dbReference type="InterPro" id="IPR012674">
    <property type="entry name" value="Calycin"/>
</dbReference>
<accession>A0A0U4EAA8</accession>
<evidence type="ECO:0000313" key="1">
    <source>
        <dbReference type="EMBL" id="ALX49857.1"/>
    </source>
</evidence>
<gene>
    <name evidence="1" type="ORF">AOX59_15530</name>
</gene>
<dbReference type="AlphaFoldDB" id="A0A0U4EAA8"/>
<dbReference type="OrthoDB" id="2352933at2"/>
<name>A0A0U4EAA8_9BACI</name>
<dbReference type="STRING" id="1472767.AOX59_15530"/>
<protein>
    <recommendedName>
        <fullName evidence="3">DUF1934 domain-containing protein</fullName>
    </recommendedName>
</protein>